<dbReference type="Gene3D" id="3.30.540.10">
    <property type="entry name" value="Fructose-1,6-Bisphosphatase, subunit A, domain 1"/>
    <property type="match status" value="1"/>
</dbReference>
<dbReference type="GO" id="GO:0046872">
    <property type="term" value="F:metal ion binding"/>
    <property type="evidence" value="ECO:0007669"/>
    <property type="project" value="UniProtKB-KW"/>
</dbReference>
<proteinExistence type="inferred from homology"/>
<dbReference type="KEGG" id="mcad:Pan265_05350"/>
<evidence type="ECO:0000256" key="3">
    <source>
        <dbReference type="ARBA" id="ARBA00012633"/>
    </source>
</evidence>
<dbReference type="Proteomes" id="UP000320386">
    <property type="component" value="Chromosome"/>
</dbReference>
<dbReference type="GO" id="GO:0008441">
    <property type="term" value="F:3'(2'),5'-bisphosphate nucleotidase activity"/>
    <property type="evidence" value="ECO:0007669"/>
    <property type="project" value="UniProtKB-EC"/>
</dbReference>
<feature type="binding site" evidence="10">
    <location>
        <position position="72"/>
    </location>
    <ligand>
        <name>Mg(2+)</name>
        <dbReference type="ChEBI" id="CHEBI:18420"/>
        <label>1</label>
        <note>catalytic</note>
    </ligand>
</feature>
<keyword evidence="4 10" id="KW-0479">Metal-binding</keyword>
<evidence type="ECO:0000256" key="6">
    <source>
        <dbReference type="ARBA" id="ARBA00022842"/>
    </source>
</evidence>
<feature type="binding site" evidence="10">
    <location>
        <position position="131"/>
    </location>
    <ligand>
        <name>Mg(2+)</name>
        <dbReference type="ChEBI" id="CHEBI:18420"/>
        <label>1</label>
        <note>catalytic</note>
    </ligand>
</feature>
<evidence type="ECO:0000256" key="1">
    <source>
        <dbReference type="ARBA" id="ARBA00001946"/>
    </source>
</evidence>
<evidence type="ECO:0000256" key="5">
    <source>
        <dbReference type="ARBA" id="ARBA00022801"/>
    </source>
</evidence>
<dbReference type="NCBIfam" id="TIGR01330">
    <property type="entry name" value="bisphos_HAL2"/>
    <property type="match status" value="1"/>
</dbReference>
<sequence length="334" mass="35538">MTTPLHDQAIQHAIEAVILAADACRRVQQRRITPQTLEKRDKSPVTVADFAAQALVCHHLAENASVTAVVGEESADALRSEDEAATRAAVTEEVSESLGIECSEENVLGWIDRGSAAIEPGKGTYWTLDPIDGTKGFLRREQYAVALGLIEDGRVVLGVLACPNLEMPDAPGTGTLLAARRGQGVIRYSLAEDGSLDAHDLRATDDTTPRFCESVESAHSDQDQAAAIAQRIGITAPPYRIDSQAKYASLAAGLASVYLRMPTRPGYREKIWDHAAGSIVVEEAGGTVTDILGKPLDFSLGRELTANRGIAASVDFDHASIINAVTSVATLPSE</sequence>
<keyword evidence="12" id="KW-1185">Reference proteome</keyword>
<feature type="binding site" evidence="10">
    <location>
        <position position="132"/>
    </location>
    <ligand>
        <name>Mg(2+)</name>
        <dbReference type="ChEBI" id="CHEBI:18420"/>
        <label>1</label>
        <note>catalytic</note>
    </ligand>
</feature>
<keyword evidence="5 11" id="KW-0378">Hydrolase</keyword>
<dbReference type="InterPro" id="IPR020583">
    <property type="entry name" value="Inositol_monoP_metal-BS"/>
</dbReference>
<keyword evidence="6 10" id="KW-0460">Magnesium</keyword>
<dbReference type="Pfam" id="PF00459">
    <property type="entry name" value="Inositol_P"/>
    <property type="match status" value="1"/>
</dbReference>
<dbReference type="InterPro" id="IPR020550">
    <property type="entry name" value="Inositol_monophosphatase_CS"/>
</dbReference>
<organism evidence="11 12">
    <name type="scientific">Mucisphaera calidilacus</name>
    <dbReference type="NCBI Taxonomy" id="2527982"/>
    <lineage>
        <taxon>Bacteria</taxon>
        <taxon>Pseudomonadati</taxon>
        <taxon>Planctomycetota</taxon>
        <taxon>Phycisphaerae</taxon>
        <taxon>Phycisphaerales</taxon>
        <taxon>Phycisphaeraceae</taxon>
        <taxon>Mucisphaera</taxon>
    </lineage>
</organism>
<gene>
    <name evidence="11" type="primary">suhB</name>
    <name evidence="11" type="ORF">Pan265_05350</name>
</gene>
<dbReference type="InterPro" id="IPR006239">
    <property type="entry name" value="DPNP"/>
</dbReference>
<comment type="similarity">
    <text evidence="2">Belongs to the inositol monophosphatase superfamily.</text>
</comment>
<comment type="cofactor">
    <cofactor evidence="1 10">
        <name>Mg(2+)</name>
        <dbReference type="ChEBI" id="CHEBI:18420"/>
    </cofactor>
</comment>
<dbReference type="PROSITE" id="PS00630">
    <property type="entry name" value="IMP_2"/>
    <property type="match status" value="1"/>
</dbReference>
<dbReference type="FunFam" id="3.40.190.80:FF:000003">
    <property type="entry name" value="PAP-specific phosphatase HAL2-like"/>
    <property type="match status" value="1"/>
</dbReference>
<comment type="catalytic activity">
    <reaction evidence="8">
        <text>adenosine 3',5'-bisphosphate + H2O = AMP + phosphate</text>
        <dbReference type="Rhea" id="RHEA:10040"/>
        <dbReference type="ChEBI" id="CHEBI:15377"/>
        <dbReference type="ChEBI" id="CHEBI:43474"/>
        <dbReference type="ChEBI" id="CHEBI:58343"/>
        <dbReference type="ChEBI" id="CHEBI:456215"/>
        <dbReference type="EC" id="3.1.3.7"/>
    </reaction>
    <physiologicalReaction direction="left-to-right" evidence="8">
        <dbReference type="Rhea" id="RHEA:10041"/>
    </physiologicalReaction>
</comment>
<dbReference type="EMBL" id="CP036280">
    <property type="protein sequence ID" value="QDU70704.1"/>
    <property type="molecule type" value="Genomic_DNA"/>
</dbReference>
<evidence type="ECO:0000313" key="12">
    <source>
        <dbReference type="Proteomes" id="UP000320386"/>
    </source>
</evidence>
<comment type="catalytic activity">
    <reaction evidence="9">
        <text>3'-phosphoadenylyl sulfate + H2O = adenosine 5'-phosphosulfate + phosphate</text>
        <dbReference type="Rhea" id="RHEA:77639"/>
        <dbReference type="ChEBI" id="CHEBI:15377"/>
        <dbReference type="ChEBI" id="CHEBI:43474"/>
        <dbReference type="ChEBI" id="CHEBI:58243"/>
        <dbReference type="ChEBI" id="CHEBI:58339"/>
        <dbReference type="EC" id="3.1.3.7"/>
    </reaction>
    <physiologicalReaction direction="left-to-right" evidence="9">
        <dbReference type="Rhea" id="RHEA:77640"/>
    </physiologicalReaction>
</comment>
<evidence type="ECO:0000256" key="10">
    <source>
        <dbReference type="PIRSR" id="PIRSR600760-2"/>
    </source>
</evidence>
<protein>
    <recommendedName>
        <fullName evidence="3">3'(2'),5'-bisphosphate nucleotidase</fullName>
        <ecNumber evidence="3">3.1.3.7</ecNumber>
    </recommendedName>
</protein>
<evidence type="ECO:0000256" key="4">
    <source>
        <dbReference type="ARBA" id="ARBA00022723"/>
    </source>
</evidence>
<dbReference type="PANTHER" id="PTHR43200">
    <property type="entry name" value="PHOSPHATASE"/>
    <property type="match status" value="1"/>
</dbReference>
<feature type="binding site" evidence="10">
    <location>
        <position position="273"/>
    </location>
    <ligand>
        <name>Mg(2+)</name>
        <dbReference type="ChEBI" id="CHEBI:18420"/>
        <label>1</label>
        <note>catalytic</note>
    </ligand>
</feature>
<dbReference type="CDD" id="cd01517">
    <property type="entry name" value="PAP_phosphatase"/>
    <property type="match status" value="1"/>
</dbReference>
<dbReference type="PROSITE" id="PS00629">
    <property type="entry name" value="IMP_1"/>
    <property type="match status" value="1"/>
</dbReference>
<dbReference type="Gene3D" id="3.40.190.80">
    <property type="match status" value="1"/>
</dbReference>
<evidence type="ECO:0000256" key="9">
    <source>
        <dbReference type="ARBA" id="ARBA00044484"/>
    </source>
</evidence>
<dbReference type="EC" id="3.1.3.7" evidence="3"/>
<evidence type="ECO:0000256" key="8">
    <source>
        <dbReference type="ARBA" id="ARBA00044479"/>
    </source>
</evidence>
<accession>A0A518BUU4</accession>
<evidence type="ECO:0000313" key="11">
    <source>
        <dbReference type="EMBL" id="QDU70704.1"/>
    </source>
</evidence>
<evidence type="ECO:0000256" key="2">
    <source>
        <dbReference type="ARBA" id="ARBA00009759"/>
    </source>
</evidence>
<reference evidence="11 12" key="1">
    <citation type="submission" date="2019-02" db="EMBL/GenBank/DDBJ databases">
        <title>Deep-cultivation of Planctomycetes and their phenomic and genomic characterization uncovers novel biology.</title>
        <authorList>
            <person name="Wiegand S."/>
            <person name="Jogler M."/>
            <person name="Boedeker C."/>
            <person name="Pinto D."/>
            <person name="Vollmers J."/>
            <person name="Rivas-Marin E."/>
            <person name="Kohn T."/>
            <person name="Peeters S.H."/>
            <person name="Heuer A."/>
            <person name="Rast P."/>
            <person name="Oberbeckmann S."/>
            <person name="Bunk B."/>
            <person name="Jeske O."/>
            <person name="Meyerdierks A."/>
            <person name="Storesund J.E."/>
            <person name="Kallscheuer N."/>
            <person name="Luecker S."/>
            <person name="Lage O.M."/>
            <person name="Pohl T."/>
            <person name="Merkel B.J."/>
            <person name="Hornburger P."/>
            <person name="Mueller R.-W."/>
            <person name="Bruemmer F."/>
            <person name="Labrenz M."/>
            <person name="Spormann A.M."/>
            <person name="Op den Camp H."/>
            <person name="Overmann J."/>
            <person name="Amann R."/>
            <person name="Jetten M.S.M."/>
            <person name="Mascher T."/>
            <person name="Medema M.H."/>
            <person name="Devos D.P."/>
            <person name="Kaster A.-K."/>
            <person name="Ovreas L."/>
            <person name="Rohde M."/>
            <person name="Galperin M.Y."/>
            <person name="Jogler C."/>
        </authorList>
    </citation>
    <scope>NUCLEOTIDE SEQUENCE [LARGE SCALE GENOMIC DNA]</scope>
    <source>
        <strain evidence="11 12">Pan265</strain>
    </source>
</reference>
<dbReference type="PANTHER" id="PTHR43200:SF6">
    <property type="entry name" value="3'(2'),5'-BISPHOSPHATE NUCLEOTIDASE"/>
    <property type="match status" value="1"/>
</dbReference>
<dbReference type="InterPro" id="IPR051090">
    <property type="entry name" value="Inositol_monoP_superfamily"/>
</dbReference>
<evidence type="ECO:0000256" key="7">
    <source>
        <dbReference type="ARBA" id="ARBA00044466"/>
    </source>
</evidence>
<comment type="catalytic activity">
    <reaction evidence="7">
        <text>adenosine 2',5'-bisphosphate + H2O = AMP + phosphate</text>
        <dbReference type="Rhea" id="RHEA:77643"/>
        <dbReference type="ChEBI" id="CHEBI:15377"/>
        <dbReference type="ChEBI" id="CHEBI:43474"/>
        <dbReference type="ChEBI" id="CHEBI:194156"/>
        <dbReference type="ChEBI" id="CHEBI:456215"/>
        <dbReference type="EC" id="3.1.3.7"/>
    </reaction>
    <physiologicalReaction direction="left-to-right" evidence="7">
        <dbReference type="Rhea" id="RHEA:77644"/>
    </physiologicalReaction>
</comment>
<dbReference type="RefSeq" id="WP_236254608.1">
    <property type="nucleotide sequence ID" value="NZ_CP036280.1"/>
</dbReference>
<dbReference type="GO" id="GO:0000103">
    <property type="term" value="P:sulfate assimilation"/>
    <property type="evidence" value="ECO:0007669"/>
    <property type="project" value="TreeGrafter"/>
</dbReference>
<feature type="binding site" evidence="10">
    <location>
        <position position="129"/>
    </location>
    <ligand>
        <name>Mg(2+)</name>
        <dbReference type="ChEBI" id="CHEBI:18420"/>
        <label>1</label>
        <note>catalytic</note>
    </ligand>
</feature>
<dbReference type="InterPro" id="IPR000760">
    <property type="entry name" value="Inositol_monophosphatase-like"/>
</dbReference>
<dbReference type="GO" id="GO:0046854">
    <property type="term" value="P:phosphatidylinositol phosphate biosynthetic process"/>
    <property type="evidence" value="ECO:0007669"/>
    <property type="project" value="InterPro"/>
</dbReference>
<name>A0A518BUU4_9BACT</name>
<dbReference type="AlphaFoldDB" id="A0A518BUU4"/>
<dbReference type="SUPFAM" id="SSF56655">
    <property type="entry name" value="Carbohydrate phosphatase"/>
    <property type="match status" value="1"/>
</dbReference>